<dbReference type="AlphaFoldDB" id="A0A2W7HUN3"/>
<gene>
    <name evidence="3" type="ORF">LX95_02836</name>
</gene>
<dbReference type="Gene3D" id="2.160.20.120">
    <property type="match status" value="1"/>
</dbReference>
<dbReference type="EMBL" id="QKYV01000010">
    <property type="protein sequence ID" value="PZW37822.1"/>
    <property type="molecule type" value="Genomic_DNA"/>
</dbReference>
<dbReference type="RefSeq" id="WP_111542091.1">
    <property type="nucleotide sequence ID" value="NZ_QKYV01000010.1"/>
</dbReference>
<name>A0A2W7HUN3_9FLAO</name>
<evidence type="ECO:0000259" key="2">
    <source>
        <dbReference type="Pfam" id="PF10988"/>
    </source>
</evidence>
<feature type="compositionally biased region" description="Low complexity" evidence="1">
    <location>
        <begin position="232"/>
        <end position="242"/>
    </location>
</feature>
<feature type="region of interest" description="Disordered" evidence="1">
    <location>
        <begin position="213"/>
        <end position="242"/>
    </location>
</feature>
<organism evidence="3 4">
    <name type="scientific">Mesonia algae</name>
    <dbReference type="NCBI Taxonomy" id="213248"/>
    <lineage>
        <taxon>Bacteria</taxon>
        <taxon>Pseudomonadati</taxon>
        <taxon>Bacteroidota</taxon>
        <taxon>Flavobacteriia</taxon>
        <taxon>Flavobacteriales</taxon>
        <taxon>Flavobacteriaceae</taxon>
        <taxon>Mesonia</taxon>
    </lineage>
</organism>
<protein>
    <submittedName>
        <fullName evidence="3">Putative autotransporter adhesin-like protein</fullName>
    </submittedName>
</protein>
<dbReference type="Proteomes" id="UP000249542">
    <property type="component" value="Unassembled WGS sequence"/>
</dbReference>
<keyword evidence="4" id="KW-1185">Reference proteome</keyword>
<sequence length="242" mass="26392">MLTLTKIFISTVISFFFLSCNVNINNGIDGKGEILTEEIVLTDNFEKLSVSKGWKVELIKAEENKIHISASKNLIQLFKYTLAENHLQIDSKKKINNLHESIIRVYHTKPLIYYSTQSGSQLISKEKVIRENITINTSSGSNLELNIKSKNTNISCSSGSLIILKGTSINLEANASSGSSLEAENLSVKNAELDVSSGANIEIHVKQSIEARASSGGSVTYSGNPSKKKIKQSISGGEISKK</sequence>
<feature type="domain" description="Putative auto-transporter adhesin head GIN" evidence="2">
    <location>
        <begin position="44"/>
        <end position="225"/>
    </location>
</feature>
<accession>A0A2W7HUN3</accession>
<dbReference type="InterPro" id="IPR021255">
    <property type="entry name" value="DUF2807"/>
</dbReference>
<dbReference type="Pfam" id="PF10988">
    <property type="entry name" value="DUF2807"/>
    <property type="match status" value="1"/>
</dbReference>
<proteinExistence type="predicted"/>
<evidence type="ECO:0000313" key="3">
    <source>
        <dbReference type="EMBL" id="PZW37822.1"/>
    </source>
</evidence>
<dbReference type="PROSITE" id="PS51257">
    <property type="entry name" value="PROKAR_LIPOPROTEIN"/>
    <property type="match status" value="1"/>
</dbReference>
<evidence type="ECO:0000256" key="1">
    <source>
        <dbReference type="SAM" id="MobiDB-lite"/>
    </source>
</evidence>
<feature type="compositionally biased region" description="Polar residues" evidence="1">
    <location>
        <begin position="215"/>
        <end position="225"/>
    </location>
</feature>
<comment type="caution">
    <text evidence="3">The sequence shown here is derived from an EMBL/GenBank/DDBJ whole genome shotgun (WGS) entry which is preliminary data.</text>
</comment>
<evidence type="ECO:0000313" key="4">
    <source>
        <dbReference type="Proteomes" id="UP000249542"/>
    </source>
</evidence>
<reference evidence="3 4" key="1">
    <citation type="submission" date="2018-06" db="EMBL/GenBank/DDBJ databases">
        <title>Genomic Encyclopedia of Archaeal and Bacterial Type Strains, Phase II (KMG-II): from individual species to whole genera.</title>
        <authorList>
            <person name="Goeker M."/>
        </authorList>
    </citation>
    <scope>NUCLEOTIDE SEQUENCE [LARGE SCALE GENOMIC DNA]</scope>
    <source>
        <strain evidence="3 4">DSM 15361</strain>
    </source>
</reference>